<gene>
    <name evidence="2" type="ORF">CAL13_20305</name>
</gene>
<accession>A0A1W6Z659</accession>
<keyword evidence="3" id="KW-1185">Reference proteome</keyword>
<reference evidence="2 3" key="1">
    <citation type="submission" date="2017-05" db="EMBL/GenBank/DDBJ databases">
        <title>Complete and WGS of Bordetella genogroups.</title>
        <authorList>
            <person name="Spilker T."/>
            <person name="LiPuma J."/>
        </authorList>
    </citation>
    <scope>NUCLEOTIDE SEQUENCE [LARGE SCALE GENOMIC DNA]</scope>
    <source>
        <strain evidence="2 3">AU17164</strain>
    </source>
</reference>
<organism evidence="2 3">
    <name type="scientific">Bordetella genomosp. 9</name>
    <dbReference type="NCBI Taxonomy" id="1416803"/>
    <lineage>
        <taxon>Bacteria</taxon>
        <taxon>Pseudomonadati</taxon>
        <taxon>Pseudomonadota</taxon>
        <taxon>Betaproteobacteria</taxon>
        <taxon>Burkholderiales</taxon>
        <taxon>Alcaligenaceae</taxon>
        <taxon>Bordetella</taxon>
    </lineage>
</organism>
<dbReference type="GO" id="GO:0016740">
    <property type="term" value="F:transferase activity"/>
    <property type="evidence" value="ECO:0007669"/>
    <property type="project" value="UniProtKB-KW"/>
</dbReference>
<keyword evidence="1" id="KW-0808">Transferase</keyword>
<dbReference type="PANTHER" id="PTHR48228:SF6">
    <property type="entry name" value="L-CARNITINE COA-TRANSFERASE"/>
    <property type="match status" value="1"/>
</dbReference>
<protein>
    <submittedName>
        <fullName evidence="2">Carnitine dehydratase</fullName>
    </submittedName>
</protein>
<dbReference type="AlphaFoldDB" id="A0A1W6Z659"/>
<dbReference type="PANTHER" id="PTHR48228">
    <property type="entry name" value="SUCCINYL-COA--D-CITRAMALATE COA-TRANSFERASE"/>
    <property type="match status" value="1"/>
</dbReference>
<evidence type="ECO:0000313" key="2">
    <source>
        <dbReference type="EMBL" id="ARP88293.1"/>
    </source>
</evidence>
<proteinExistence type="predicted"/>
<dbReference type="Proteomes" id="UP000194139">
    <property type="component" value="Chromosome"/>
</dbReference>
<dbReference type="RefSeq" id="WP_086073375.1">
    <property type="nucleotide sequence ID" value="NZ_CP021109.1"/>
</dbReference>
<name>A0A1W6Z659_9BORD</name>
<dbReference type="Gene3D" id="3.40.50.10540">
    <property type="entry name" value="Crotonobetainyl-coa:carnitine coa-transferase, domain 1"/>
    <property type="match status" value="1"/>
</dbReference>
<dbReference type="Pfam" id="PF02515">
    <property type="entry name" value="CoA_transf_3"/>
    <property type="match status" value="1"/>
</dbReference>
<dbReference type="Gene3D" id="3.30.1540.10">
    <property type="entry name" value="formyl-coa transferase, domain 3"/>
    <property type="match status" value="1"/>
</dbReference>
<sequence length="404" mass="44055">MSNAAAAVRPLDHLKVIDVSSFLAGPFCSTQLAEFGADVIKLELPRVGDPLRRFGTITPCGDSLPWLSECRNKKSATLDLRTPEGAELLKALVKESDVLVENFQPGTLEKWNLGWDVLKEVNPRLIMVRISGYGQTGPYSGRPGFGRIGNAFGGLSYLAGYPDRPPVTPGSATIPDYMAGLYGALGVLLALQSLAKTGRGQVVDIGLYEPIFRILDELAPAYHMKGYVRQRMGPGTVNVVPHSHYPTADGRWVAIACTSDKIFERLAHAMGVPEVAGTGKWGTIAQREAERAQVDEYVGAWSSQYTRDEVLRRCEEHQVPCGPVYAIDEIFEDPQYAARGNIVRFQDARVGEYAVPNVVPRLTDTPGGIDRLGPALGEHNDEVYRERLGLSPERIEALAKAGVI</sequence>
<dbReference type="InterPro" id="IPR003673">
    <property type="entry name" value="CoA-Trfase_fam_III"/>
</dbReference>
<dbReference type="SUPFAM" id="SSF89796">
    <property type="entry name" value="CoA-transferase family III (CaiB/BaiF)"/>
    <property type="match status" value="1"/>
</dbReference>
<dbReference type="InterPro" id="IPR050509">
    <property type="entry name" value="CoA-transferase_III"/>
</dbReference>
<evidence type="ECO:0000256" key="1">
    <source>
        <dbReference type="ARBA" id="ARBA00022679"/>
    </source>
</evidence>
<evidence type="ECO:0000313" key="3">
    <source>
        <dbReference type="Proteomes" id="UP000194139"/>
    </source>
</evidence>
<dbReference type="EMBL" id="CP021109">
    <property type="protein sequence ID" value="ARP88293.1"/>
    <property type="molecule type" value="Genomic_DNA"/>
</dbReference>
<dbReference type="InterPro" id="IPR023606">
    <property type="entry name" value="CoA-Trfase_III_dom_1_sf"/>
</dbReference>
<dbReference type="InterPro" id="IPR044855">
    <property type="entry name" value="CoA-Trfase_III_dom3_sf"/>
</dbReference>